<sequence>MMNTAVEHPNVNGSYICASILNTSEGYTPAYTLKGIAIQMLSFFNIDSVEQDGEYHQNLDLYRRESLELRQTFCCSHCGFDGPIPRPIIVRLGSTPKRRCRQRREKTLVQLRDEHFDRHGAPPSGAALHLSSEVRRLHSIDNFQQILLEDRHREPTKCREFYERPACVRPGEYAKGVLGLGIAGHHSAGPTAPGRPRSRAFRTICRKASTWRESFRPVYFFS</sequence>
<keyword evidence="2" id="KW-1185">Reference proteome</keyword>
<protein>
    <recommendedName>
        <fullName evidence="3">UBC core domain-containing protein</fullName>
    </recommendedName>
</protein>
<reference evidence="1" key="1">
    <citation type="submission" date="2021-06" db="EMBL/GenBank/DDBJ databases">
        <title>Comparative genomics, transcriptomics and evolutionary studies reveal genomic signatures of adaptation to plant cell wall in hemibiotrophic fungi.</title>
        <authorList>
            <consortium name="DOE Joint Genome Institute"/>
            <person name="Baroncelli R."/>
            <person name="Diaz J.F."/>
            <person name="Benocci T."/>
            <person name="Peng M."/>
            <person name="Battaglia E."/>
            <person name="Haridas S."/>
            <person name="Andreopoulos W."/>
            <person name="Labutti K."/>
            <person name="Pangilinan J."/>
            <person name="Floch G.L."/>
            <person name="Makela M.R."/>
            <person name="Henrissat B."/>
            <person name="Grigoriev I.V."/>
            <person name="Crouch J.A."/>
            <person name="De Vries R.P."/>
            <person name="Sukno S.A."/>
            <person name="Thon M.R."/>
        </authorList>
    </citation>
    <scope>NUCLEOTIDE SEQUENCE</scope>
    <source>
        <strain evidence="1">CBS 125086</strain>
    </source>
</reference>
<accession>A0AAD8PLW2</accession>
<dbReference type="SUPFAM" id="SSF54495">
    <property type="entry name" value="UBC-like"/>
    <property type="match status" value="1"/>
</dbReference>
<comment type="caution">
    <text evidence="1">The sequence shown here is derived from an EMBL/GenBank/DDBJ whole genome shotgun (WGS) entry which is preliminary data.</text>
</comment>
<organism evidence="1 2">
    <name type="scientific">Colletotrichum navitas</name>
    <dbReference type="NCBI Taxonomy" id="681940"/>
    <lineage>
        <taxon>Eukaryota</taxon>
        <taxon>Fungi</taxon>
        <taxon>Dikarya</taxon>
        <taxon>Ascomycota</taxon>
        <taxon>Pezizomycotina</taxon>
        <taxon>Sordariomycetes</taxon>
        <taxon>Hypocreomycetidae</taxon>
        <taxon>Glomerellales</taxon>
        <taxon>Glomerellaceae</taxon>
        <taxon>Colletotrichum</taxon>
        <taxon>Colletotrichum graminicola species complex</taxon>
    </lineage>
</organism>
<name>A0AAD8PLW2_9PEZI</name>
<dbReference type="AlphaFoldDB" id="A0AAD8PLW2"/>
<evidence type="ECO:0000313" key="1">
    <source>
        <dbReference type="EMBL" id="KAK1569770.1"/>
    </source>
</evidence>
<evidence type="ECO:0008006" key="3">
    <source>
        <dbReference type="Google" id="ProtNLM"/>
    </source>
</evidence>
<proteinExistence type="predicted"/>
<dbReference type="GeneID" id="85443461"/>
<dbReference type="Gene3D" id="3.10.110.10">
    <property type="entry name" value="Ubiquitin Conjugating Enzyme"/>
    <property type="match status" value="1"/>
</dbReference>
<dbReference type="Proteomes" id="UP001230504">
    <property type="component" value="Unassembled WGS sequence"/>
</dbReference>
<dbReference type="EMBL" id="JAHLJV010000123">
    <property type="protein sequence ID" value="KAK1569770.1"/>
    <property type="molecule type" value="Genomic_DNA"/>
</dbReference>
<dbReference type="InterPro" id="IPR016135">
    <property type="entry name" value="UBQ-conjugating_enzyme/RWD"/>
</dbReference>
<gene>
    <name evidence="1" type="ORF">LY79DRAFT_571190</name>
</gene>
<evidence type="ECO:0000313" key="2">
    <source>
        <dbReference type="Proteomes" id="UP001230504"/>
    </source>
</evidence>
<dbReference type="RefSeq" id="XP_060407975.1">
    <property type="nucleotide sequence ID" value="XM_060559221.1"/>
</dbReference>